<dbReference type="PROSITE" id="PS00885">
    <property type="entry name" value="EPSP_SYNTHASE_2"/>
    <property type="match status" value="1"/>
</dbReference>
<dbReference type="GO" id="GO:0009073">
    <property type="term" value="P:aromatic amino acid family biosynthetic process"/>
    <property type="evidence" value="ECO:0007669"/>
    <property type="project" value="UniProtKB-KW"/>
</dbReference>
<comment type="similarity">
    <text evidence="2 7">Belongs to the EPSP synthase family.</text>
</comment>
<gene>
    <name evidence="7 9" type="primary">aroA</name>
    <name evidence="9" type="ORF">SAMEA4412665_01423</name>
</gene>
<dbReference type="EC" id="2.5.1.19" evidence="7"/>
<dbReference type="CDD" id="cd01556">
    <property type="entry name" value="EPSP_synthase"/>
    <property type="match status" value="1"/>
</dbReference>
<dbReference type="EMBL" id="LT906441">
    <property type="protein sequence ID" value="SNV36872.1"/>
    <property type="molecule type" value="Genomic_DNA"/>
</dbReference>
<dbReference type="Pfam" id="PF00275">
    <property type="entry name" value="EPSP_synthase"/>
    <property type="match status" value="1"/>
</dbReference>
<comment type="subunit">
    <text evidence="7">Monomer.</text>
</comment>
<dbReference type="PANTHER" id="PTHR21090:SF5">
    <property type="entry name" value="PENTAFUNCTIONAL AROM POLYPEPTIDE"/>
    <property type="match status" value="1"/>
</dbReference>
<dbReference type="PROSITE" id="PS00104">
    <property type="entry name" value="EPSP_SYNTHASE_1"/>
    <property type="match status" value="1"/>
</dbReference>
<comment type="caution">
    <text evidence="7">Lacks conserved residue(s) required for the propagation of feature annotation.</text>
</comment>
<evidence type="ECO:0000256" key="5">
    <source>
        <dbReference type="ARBA" id="ARBA00023141"/>
    </source>
</evidence>
<dbReference type="SUPFAM" id="SSF55205">
    <property type="entry name" value="EPT/RTPC-like"/>
    <property type="match status" value="1"/>
</dbReference>
<name>A0A239WR27_9ACTN</name>
<evidence type="ECO:0000256" key="3">
    <source>
        <dbReference type="ARBA" id="ARBA00022605"/>
    </source>
</evidence>
<feature type="binding site" evidence="7">
    <location>
        <position position="179"/>
    </location>
    <ligand>
        <name>3-phosphoshikimate</name>
        <dbReference type="ChEBI" id="CHEBI:145989"/>
    </ligand>
</feature>
<dbReference type="RefSeq" id="WP_021105809.1">
    <property type="nucleotide sequence ID" value="NZ_LT906441.1"/>
</dbReference>
<dbReference type="InterPro" id="IPR006264">
    <property type="entry name" value="EPSP_synthase"/>
</dbReference>
<keyword evidence="7" id="KW-0963">Cytoplasm</keyword>
<evidence type="ECO:0000256" key="2">
    <source>
        <dbReference type="ARBA" id="ARBA00009948"/>
    </source>
</evidence>
<dbReference type="GO" id="GO:0009423">
    <property type="term" value="P:chorismate biosynthetic process"/>
    <property type="evidence" value="ECO:0007669"/>
    <property type="project" value="UniProtKB-UniRule"/>
</dbReference>
<dbReference type="Proteomes" id="UP000215332">
    <property type="component" value="Chromosome 1"/>
</dbReference>
<feature type="binding site" evidence="7">
    <location>
        <position position="321"/>
    </location>
    <ligand>
        <name>3-phosphoshikimate</name>
        <dbReference type="ChEBI" id="CHEBI:145989"/>
    </ligand>
</feature>
<dbReference type="InterPro" id="IPR023193">
    <property type="entry name" value="EPSP_synthase_CS"/>
</dbReference>
<dbReference type="GO" id="GO:0005737">
    <property type="term" value="C:cytoplasm"/>
    <property type="evidence" value="ECO:0007669"/>
    <property type="project" value="UniProtKB-SubCell"/>
</dbReference>
<dbReference type="GO" id="GO:0003866">
    <property type="term" value="F:3-phosphoshikimate 1-carboxyvinyltransferase activity"/>
    <property type="evidence" value="ECO:0007669"/>
    <property type="project" value="UniProtKB-UniRule"/>
</dbReference>
<feature type="binding site" evidence="7">
    <location>
        <position position="31"/>
    </location>
    <ligand>
        <name>3-phosphoshikimate</name>
        <dbReference type="ChEBI" id="CHEBI:145989"/>
    </ligand>
</feature>
<comment type="catalytic activity">
    <reaction evidence="6">
        <text>3-phosphoshikimate + phosphoenolpyruvate = 5-O-(1-carboxyvinyl)-3-phosphoshikimate + phosphate</text>
        <dbReference type="Rhea" id="RHEA:21256"/>
        <dbReference type="ChEBI" id="CHEBI:43474"/>
        <dbReference type="ChEBI" id="CHEBI:57701"/>
        <dbReference type="ChEBI" id="CHEBI:58702"/>
        <dbReference type="ChEBI" id="CHEBI:145989"/>
        <dbReference type="EC" id="2.5.1.19"/>
    </reaction>
    <physiologicalReaction direction="left-to-right" evidence="6">
        <dbReference type="Rhea" id="RHEA:21257"/>
    </physiologicalReaction>
</comment>
<dbReference type="PANTHER" id="PTHR21090">
    <property type="entry name" value="AROM/DEHYDROQUINATE SYNTHASE"/>
    <property type="match status" value="1"/>
</dbReference>
<dbReference type="InterPro" id="IPR001986">
    <property type="entry name" value="Enolpyruvate_Tfrase_dom"/>
</dbReference>
<feature type="binding site" evidence="7">
    <location>
        <position position="27"/>
    </location>
    <ligand>
        <name>3-phosphoshikimate</name>
        <dbReference type="ChEBI" id="CHEBI:145989"/>
    </ligand>
</feature>
<protein>
    <recommendedName>
        <fullName evidence="7">3-phosphoshikimate 1-carboxyvinyltransferase</fullName>
        <ecNumber evidence="7">2.5.1.19</ecNumber>
    </recommendedName>
    <alternativeName>
        <fullName evidence="7">5-enolpyruvylshikimate-3-phosphate synthase</fullName>
        <shortName evidence="7">EPSP synthase</shortName>
        <shortName evidence="7">EPSPS</shortName>
    </alternativeName>
</protein>
<feature type="binding site" evidence="7">
    <location>
        <position position="207"/>
    </location>
    <ligand>
        <name>3-phosphoshikimate</name>
        <dbReference type="ChEBI" id="CHEBI:145989"/>
    </ligand>
</feature>
<dbReference type="UniPathway" id="UPA00053">
    <property type="reaction ID" value="UER00089"/>
</dbReference>
<keyword evidence="5 7" id="KW-0057">Aromatic amino acid biosynthesis</keyword>
<comment type="pathway">
    <text evidence="1 7">Metabolic intermediate biosynthesis; chorismate biosynthesis; chorismate from D-erythrose 4-phosphate and phosphoenolpyruvate: step 6/7.</text>
</comment>
<dbReference type="eggNOG" id="COG0128">
    <property type="taxonomic scope" value="Bacteria"/>
</dbReference>
<keyword evidence="3 7" id="KW-0028">Amino-acid biosynthesis</keyword>
<feature type="binding site" evidence="7">
    <location>
        <position position="348"/>
    </location>
    <ligand>
        <name>3-phosphoshikimate</name>
        <dbReference type="ChEBI" id="CHEBI:145989"/>
    </ligand>
</feature>
<dbReference type="PIRSF" id="PIRSF000505">
    <property type="entry name" value="EPSPS"/>
    <property type="match status" value="1"/>
</dbReference>
<feature type="domain" description="Enolpyruvate transferase" evidence="8">
    <location>
        <begin position="12"/>
        <end position="434"/>
    </location>
</feature>
<dbReference type="InterPro" id="IPR036968">
    <property type="entry name" value="Enolpyruvate_Tfrase_sf"/>
</dbReference>
<feature type="binding site" evidence="7">
    <location>
        <position position="97"/>
    </location>
    <ligand>
        <name>phosphoenolpyruvate</name>
        <dbReference type="ChEBI" id="CHEBI:58702"/>
    </ligand>
</feature>
<feature type="binding site" evidence="7">
    <location>
        <position position="178"/>
    </location>
    <ligand>
        <name>3-phosphoshikimate</name>
        <dbReference type="ChEBI" id="CHEBI:145989"/>
    </ligand>
</feature>
<feature type="active site" description="Proton acceptor" evidence="7">
    <location>
        <position position="321"/>
    </location>
</feature>
<feature type="binding site" evidence="7">
    <location>
        <position position="402"/>
    </location>
    <ligand>
        <name>phosphoenolpyruvate</name>
        <dbReference type="ChEBI" id="CHEBI:58702"/>
    </ligand>
</feature>
<comment type="subcellular location">
    <subcellularLocation>
        <location evidence="7">Cytoplasm</location>
    </subcellularLocation>
</comment>
<proteinExistence type="inferred from homology"/>
<evidence type="ECO:0000256" key="1">
    <source>
        <dbReference type="ARBA" id="ARBA00004811"/>
    </source>
</evidence>
<organism evidence="9 10">
    <name type="scientific">Cutibacterium granulosum</name>
    <dbReference type="NCBI Taxonomy" id="33011"/>
    <lineage>
        <taxon>Bacteria</taxon>
        <taxon>Bacillati</taxon>
        <taxon>Actinomycetota</taxon>
        <taxon>Actinomycetes</taxon>
        <taxon>Propionibacteriales</taxon>
        <taxon>Propionibacteriaceae</taxon>
        <taxon>Cutibacterium</taxon>
    </lineage>
</organism>
<evidence type="ECO:0000256" key="7">
    <source>
        <dbReference type="HAMAP-Rule" id="MF_00210"/>
    </source>
</evidence>
<evidence type="ECO:0000313" key="9">
    <source>
        <dbReference type="EMBL" id="SNV36872.1"/>
    </source>
</evidence>
<feature type="binding site" evidence="7">
    <location>
        <position position="180"/>
    </location>
    <ligand>
        <name>3-phosphoshikimate</name>
        <dbReference type="ChEBI" id="CHEBI:145989"/>
    </ligand>
</feature>
<feature type="binding site" evidence="7">
    <location>
        <position position="427"/>
    </location>
    <ligand>
        <name>phosphoenolpyruvate</name>
        <dbReference type="ChEBI" id="CHEBI:58702"/>
    </ligand>
</feature>
<evidence type="ECO:0000256" key="4">
    <source>
        <dbReference type="ARBA" id="ARBA00022679"/>
    </source>
</evidence>
<evidence type="ECO:0000313" key="10">
    <source>
        <dbReference type="Proteomes" id="UP000215332"/>
    </source>
</evidence>
<feature type="binding site" evidence="7">
    <location>
        <position position="180"/>
    </location>
    <ligand>
        <name>phosphoenolpyruvate</name>
        <dbReference type="ChEBI" id="CHEBI:58702"/>
    </ligand>
</feature>
<dbReference type="HAMAP" id="MF_00210">
    <property type="entry name" value="EPSP_synth"/>
    <property type="match status" value="1"/>
</dbReference>
<dbReference type="InterPro" id="IPR013792">
    <property type="entry name" value="RNA3'P_cycl/enolpyr_Trfase_a/b"/>
</dbReference>
<feature type="binding site" evidence="7">
    <location>
        <position position="125"/>
    </location>
    <ligand>
        <name>phosphoenolpyruvate</name>
        <dbReference type="ChEBI" id="CHEBI:58702"/>
    </ligand>
</feature>
<accession>A0A239WR27</accession>
<dbReference type="AlphaFoldDB" id="A0A239WR27"/>
<evidence type="ECO:0000259" key="8">
    <source>
        <dbReference type="Pfam" id="PF00275"/>
    </source>
</evidence>
<evidence type="ECO:0000256" key="6">
    <source>
        <dbReference type="ARBA" id="ARBA00044633"/>
    </source>
</evidence>
<dbReference type="GO" id="GO:0008652">
    <property type="term" value="P:amino acid biosynthetic process"/>
    <property type="evidence" value="ECO:0007669"/>
    <property type="project" value="UniProtKB-KW"/>
</dbReference>
<keyword evidence="4 7" id="KW-0808">Transferase</keyword>
<dbReference type="Gene3D" id="3.65.10.10">
    <property type="entry name" value="Enolpyruvate transferase domain"/>
    <property type="match status" value="2"/>
</dbReference>
<sequence>MTTQTTWAVPRAPHELTGRVVVPGSKSQTNRALLLAATSSSDSVLDGVLRCRDSELMMAGLQALGARFSVPAPGRVLVRAPRLLHHAVHPIECGLAGTVMRFLPALAATVAGRTRFIGDEAAARRPMDGLVTGLRQLGARCRYESRGAGHSSHATLPLTVDAPARLGGPVVEIDAAQSSQFVSALLLAAPRCTHGIDLRHTGAALPSRPHIDMTCTMLARRGVRVEQPEPCRWVVHPGPVQGRDETIEPDLTNAAVFLAVAMVTGGSVEVPGWPRVTDQPGTIFLDMATRMGAIVNRCGDVVRVTGGELHGIDVDLHAASELTPVVAALGLLADGLTRIRGVAHIRGHETDRLAAVEDQFRTLGGDVSQTEDGVVITGCGHDGCPGAKGLTGGLVHTCADHRMAHALALVGLLVPGVVLDDVSCTTKTMPHFPAMWSHLVEGCP</sequence>
<dbReference type="KEGG" id="cgrn:4412665_01423"/>
<feature type="binding site" evidence="7">
    <location>
        <position position="26"/>
    </location>
    <ligand>
        <name>3-phosphoshikimate</name>
        <dbReference type="ChEBI" id="CHEBI:145989"/>
    </ligand>
</feature>
<reference evidence="9 10" key="1">
    <citation type="submission" date="2017-06" db="EMBL/GenBank/DDBJ databases">
        <authorList>
            <consortium name="Pathogen Informatics"/>
        </authorList>
    </citation>
    <scope>NUCLEOTIDE SEQUENCE [LARGE SCALE GENOMIC DNA]</scope>
    <source>
        <strain evidence="9 10">NCTC11865</strain>
    </source>
</reference>
<feature type="binding site" evidence="7">
    <location>
        <position position="26"/>
    </location>
    <ligand>
        <name>phosphoenolpyruvate</name>
        <dbReference type="ChEBI" id="CHEBI:58702"/>
    </ligand>
</feature>
<dbReference type="NCBIfam" id="TIGR01356">
    <property type="entry name" value="aroA"/>
    <property type="match status" value="1"/>
</dbReference>
<feature type="binding site" evidence="7">
    <location>
        <position position="352"/>
    </location>
    <ligand>
        <name>phosphoenolpyruvate</name>
        <dbReference type="ChEBI" id="CHEBI:58702"/>
    </ligand>
</feature>
<comment type="function">
    <text evidence="7">Catalyzes the transfer of the enolpyruvyl moiety of phosphoenolpyruvate (PEP) to the 5-hydroxyl of shikimate-3-phosphate (S3P) to produce enolpyruvyl shikimate-3-phosphate and inorganic phosphate.</text>
</comment>